<dbReference type="SUPFAM" id="SSF51735">
    <property type="entry name" value="NAD(P)-binding Rossmann-fold domains"/>
    <property type="match status" value="1"/>
</dbReference>
<dbReference type="Gene3D" id="3.40.50.720">
    <property type="entry name" value="NAD(P)-binding Rossmann-like Domain"/>
    <property type="match status" value="1"/>
</dbReference>
<protein>
    <submittedName>
        <fullName evidence="2">NAD(P)H-binding protein</fullName>
    </submittedName>
</protein>
<dbReference type="InterPro" id="IPR016040">
    <property type="entry name" value="NAD(P)-bd_dom"/>
</dbReference>
<evidence type="ECO:0000313" key="2">
    <source>
        <dbReference type="EMBL" id="MFD1485147.1"/>
    </source>
</evidence>
<dbReference type="RefSeq" id="WP_125753971.1">
    <property type="nucleotide sequence ID" value="NZ_JBHTON010000021.1"/>
</dbReference>
<feature type="domain" description="NAD(P)-binding" evidence="1">
    <location>
        <begin position="8"/>
        <end position="106"/>
    </location>
</feature>
<keyword evidence="3" id="KW-1185">Reference proteome</keyword>
<name>A0ABW4E5G4_9LACO</name>
<comment type="caution">
    <text evidence="2">The sequence shown here is derived from an EMBL/GenBank/DDBJ whole genome shotgun (WGS) entry which is preliminary data.</text>
</comment>
<sequence>MSNVLILGAHGQIARRVEQRLLQTTDAKLTLYLRQAARLGRIDPVREAVVEADVRDFQALYQALTAIDIVYANLTGALAPLAANIVGAMTKASVKRLVMLTPANPDGVLDAALTTQRITDSSLDYTLIQTPSQPHPDALAAREQLVALIVKVIVNPD</sequence>
<evidence type="ECO:0000313" key="3">
    <source>
        <dbReference type="Proteomes" id="UP001597252"/>
    </source>
</evidence>
<organism evidence="2 3">
    <name type="scientific">Lacticaseibacillus baoqingensis</name>
    <dbReference type="NCBI Taxonomy" id="2486013"/>
    <lineage>
        <taxon>Bacteria</taxon>
        <taxon>Bacillati</taxon>
        <taxon>Bacillota</taxon>
        <taxon>Bacilli</taxon>
        <taxon>Lactobacillales</taxon>
        <taxon>Lactobacillaceae</taxon>
        <taxon>Lacticaseibacillus</taxon>
    </lineage>
</organism>
<proteinExistence type="predicted"/>
<dbReference type="InterPro" id="IPR036291">
    <property type="entry name" value="NAD(P)-bd_dom_sf"/>
</dbReference>
<gene>
    <name evidence="2" type="ORF">ACFQ5J_07885</name>
</gene>
<accession>A0ABW4E5G4</accession>
<evidence type="ECO:0000259" key="1">
    <source>
        <dbReference type="Pfam" id="PF13460"/>
    </source>
</evidence>
<reference evidence="3" key="1">
    <citation type="journal article" date="2019" name="Int. J. Syst. Evol. Microbiol.">
        <title>The Global Catalogue of Microorganisms (GCM) 10K type strain sequencing project: providing services to taxonomists for standard genome sequencing and annotation.</title>
        <authorList>
            <consortium name="The Broad Institute Genomics Platform"/>
            <consortium name="The Broad Institute Genome Sequencing Center for Infectious Disease"/>
            <person name="Wu L."/>
            <person name="Ma J."/>
        </authorList>
    </citation>
    <scope>NUCLEOTIDE SEQUENCE [LARGE SCALE GENOMIC DNA]</scope>
    <source>
        <strain evidence="3">CCM 8903</strain>
    </source>
</reference>
<dbReference type="Pfam" id="PF13460">
    <property type="entry name" value="NAD_binding_10"/>
    <property type="match status" value="1"/>
</dbReference>
<dbReference type="EMBL" id="JBHTON010000021">
    <property type="protein sequence ID" value="MFD1485147.1"/>
    <property type="molecule type" value="Genomic_DNA"/>
</dbReference>
<dbReference type="Proteomes" id="UP001597252">
    <property type="component" value="Unassembled WGS sequence"/>
</dbReference>